<feature type="region of interest" description="Disordered" evidence="1">
    <location>
        <begin position="11"/>
        <end position="38"/>
    </location>
</feature>
<dbReference type="Proteomes" id="UP000241690">
    <property type="component" value="Unassembled WGS sequence"/>
</dbReference>
<reference evidence="2 3" key="1">
    <citation type="submission" date="2016-07" db="EMBL/GenBank/DDBJ databases">
        <title>Multiple horizontal gene transfer events from other fungi enriched the ability of initially mycotrophic Trichoderma (Ascomycota) to feed on dead plant biomass.</title>
        <authorList>
            <consortium name="DOE Joint Genome Institute"/>
            <person name="Aerts A."/>
            <person name="Atanasova L."/>
            <person name="Chenthamara K."/>
            <person name="Zhang J."/>
            <person name="Grujic M."/>
            <person name="Henrissat B."/>
            <person name="Kuo A."/>
            <person name="Salamov A."/>
            <person name="Lipzen A."/>
            <person name="Labutti K."/>
            <person name="Barry K."/>
            <person name="Miao Y."/>
            <person name="Rahimi M.J."/>
            <person name="Shen Q."/>
            <person name="Grigoriev I.V."/>
            <person name="Kubicek C.P."/>
            <person name="Druzhinina I.S."/>
        </authorList>
    </citation>
    <scope>NUCLEOTIDE SEQUENCE [LARGE SCALE GENOMIC DNA]</scope>
    <source>
        <strain evidence="2 3">CBS 226.95</strain>
    </source>
</reference>
<dbReference type="AlphaFoldDB" id="A0A2T3ZXB8"/>
<accession>A0A2T3ZXB8</accession>
<feature type="region of interest" description="Disordered" evidence="1">
    <location>
        <begin position="61"/>
        <end position="85"/>
    </location>
</feature>
<dbReference type="GeneID" id="36622535"/>
<proteinExistence type="predicted"/>
<protein>
    <submittedName>
        <fullName evidence="2">Uncharacterized protein</fullName>
    </submittedName>
</protein>
<organism evidence="2 3">
    <name type="scientific">Trichoderma harzianum CBS 226.95</name>
    <dbReference type="NCBI Taxonomy" id="983964"/>
    <lineage>
        <taxon>Eukaryota</taxon>
        <taxon>Fungi</taxon>
        <taxon>Dikarya</taxon>
        <taxon>Ascomycota</taxon>
        <taxon>Pezizomycotina</taxon>
        <taxon>Sordariomycetes</taxon>
        <taxon>Hypocreomycetidae</taxon>
        <taxon>Hypocreales</taxon>
        <taxon>Hypocreaceae</taxon>
        <taxon>Trichoderma</taxon>
    </lineage>
</organism>
<dbReference type="EMBL" id="KZ679692">
    <property type="protein sequence ID" value="PTB49460.1"/>
    <property type="molecule type" value="Genomic_DNA"/>
</dbReference>
<evidence type="ECO:0000313" key="2">
    <source>
        <dbReference type="EMBL" id="PTB49460.1"/>
    </source>
</evidence>
<evidence type="ECO:0000313" key="3">
    <source>
        <dbReference type="Proteomes" id="UP000241690"/>
    </source>
</evidence>
<gene>
    <name evidence="2" type="ORF">M431DRAFT_274233</name>
</gene>
<evidence type="ECO:0000256" key="1">
    <source>
        <dbReference type="SAM" id="MobiDB-lite"/>
    </source>
</evidence>
<dbReference type="RefSeq" id="XP_024769137.1">
    <property type="nucleotide sequence ID" value="XM_024913971.1"/>
</dbReference>
<feature type="region of interest" description="Disordered" evidence="1">
    <location>
        <begin position="106"/>
        <end position="133"/>
    </location>
</feature>
<keyword evidence="3" id="KW-1185">Reference proteome</keyword>
<sequence>MPHCNIVWQQAKDGKAISSTHQPHRRQGPLSENKGEQKKTIARIHIAQVIFPRGLFSRAPCPAHSSEKEHDTAIQTETCPPPPPFLPRKFPFARALSVATILKKKYRTKKKRKSESNGGWGNKKKNNQEWYIKGDIPQKRNDYKAADRNAFVHPLLCATVKPPNFHQKPSL</sequence>
<name>A0A2T3ZXB8_TRIHA</name>